<feature type="compositionally biased region" description="Low complexity" evidence="1">
    <location>
        <begin position="98"/>
        <end position="110"/>
    </location>
</feature>
<dbReference type="EMBL" id="PQXN01000024">
    <property type="protein sequence ID" value="TGO61856.1"/>
    <property type="molecule type" value="Genomic_DNA"/>
</dbReference>
<accession>A0A4Z1IKD1</accession>
<organism evidence="2 3">
    <name type="scientific">Botryotinia convoluta</name>
    <dbReference type="NCBI Taxonomy" id="54673"/>
    <lineage>
        <taxon>Eukaryota</taxon>
        <taxon>Fungi</taxon>
        <taxon>Dikarya</taxon>
        <taxon>Ascomycota</taxon>
        <taxon>Pezizomycotina</taxon>
        <taxon>Leotiomycetes</taxon>
        <taxon>Helotiales</taxon>
        <taxon>Sclerotiniaceae</taxon>
        <taxon>Botryotinia</taxon>
    </lineage>
</organism>
<keyword evidence="3" id="KW-1185">Reference proteome</keyword>
<gene>
    <name evidence="2" type="ORF">BCON_0024g00580</name>
</gene>
<name>A0A4Z1IKD1_9HELO</name>
<reference evidence="2 3" key="1">
    <citation type="submission" date="2017-12" db="EMBL/GenBank/DDBJ databases">
        <title>Comparative genomics of Botrytis spp.</title>
        <authorList>
            <person name="Valero-Jimenez C.A."/>
            <person name="Tapia P."/>
            <person name="Veloso J."/>
            <person name="Silva-Moreno E."/>
            <person name="Staats M."/>
            <person name="Valdes J.H."/>
            <person name="Van Kan J.A.L."/>
        </authorList>
    </citation>
    <scope>NUCLEOTIDE SEQUENCE [LARGE SCALE GENOMIC DNA]</scope>
    <source>
        <strain evidence="2 3">MUCL11595</strain>
    </source>
</reference>
<feature type="compositionally biased region" description="Basic and acidic residues" evidence="1">
    <location>
        <begin position="626"/>
        <end position="635"/>
    </location>
</feature>
<dbReference type="AlphaFoldDB" id="A0A4Z1IKD1"/>
<feature type="compositionally biased region" description="Basic and acidic residues" evidence="1">
    <location>
        <begin position="37"/>
        <end position="56"/>
    </location>
</feature>
<feature type="compositionally biased region" description="Basic and acidic residues" evidence="1">
    <location>
        <begin position="79"/>
        <end position="88"/>
    </location>
</feature>
<feature type="compositionally biased region" description="Polar residues" evidence="1">
    <location>
        <begin position="510"/>
        <end position="529"/>
    </location>
</feature>
<feature type="compositionally biased region" description="Polar residues" evidence="1">
    <location>
        <begin position="610"/>
        <end position="624"/>
    </location>
</feature>
<feature type="region of interest" description="Disordered" evidence="1">
    <location>
        <begin position="437"/>
        <end position="651"/>
    </location>
</feature>
<dbReference type="Proteomes" id="UP000297527">
    <property type="component" value="Unassembled WGS sequence"/>
</dbReference>
<feature type="compositionally biased region" description="Polar residues" evidence="1">
    <location>
        <begin position="117"/>
        <end position="127"/>
    </location>
</feature>
<dbReference type="OrthoDB" id="3562741at2759"/>
<protein>
    <submittedName>
        <fullName evidence="2">Uncharacterized protein</fullName>
    </submittedName>
</protein>
<feature type="compositionally biased region" description="Low complexity" evidence="1">
    <location>
        <begin position="586"/>
        <end position="597"/>
    </location>
</feature>
<evidence type="ECO:0000313" key="2">
    <source>
        <dbReference type="EMBL" id="TGO61856.1"/>
    </source>
</evidence>
<feature type="region of interest" description="Disordered" evidence="1">
    <location>
        <begin position="1"/>
        <end position="146"/>
    </location>
</feature>
<evidence type="ECO:0000256" key="1">
    <source>
        <dbReference type="SAM" id="MobiDB-lite"/>
    </source>
</evidence>
<feature type="compositionally biased region" description="Acidic residues" evidence="1">
    <location>
        <begin position="456"/>
        <end position="465"/>
    </location>
</feature>
<sequence length="651" mass="73728">MPPAIERHSSSPSPPPPPSTARKRKRIDDESSLSIFDESRQLSNDNDRPEEERENYNDESEEEEEPIVRRSVGRPRKQIVRDSPEIPKRKVGRPKKIATSSAASRSSANADDGIQPLRNSATSTTSTIKKEERKVVPAQPPANDFDVDSQIDIQDEIERNLCEQPIFDDFWDSDDEESLLSDFGPRERLLKEISSGELGLWRKSLTLFKLSPWHLLPRGINVDTKNAQSLVPSVDINFEFDVDGAEDLLRKNWTNEFCSVFGNIILSQPFRNNLPFFRWTIRYVLFLRLGPKLGFLRPSKTEFGQQRFEQYVKFYKEKDNVSPHNEDPTKHALYKLLGPDLPAHFEFIQKLDTIVKKDSQDHKGLIKKDLDNIVKAWDLFVSENDNPRLVLKSVKDYSADWNTRGAAKKFNKYDNSRIPEMKKKWLVGLLRDHAKKQRRESLEEFPSAENRRHFDDDDDNADDDFQATPKATRLSLQSAKVPNPNGPPNFRLQQQGSPSVRLQQREHMKNPSQGESTRARANTPTQPMSRTPFFSEGSRLERNKNKAPQNTHSVARDSPELGTSGLIIEESPQRPSNFNIRDKDPSGSPSNSPSHASEGLGSPIPKAGESSLNESAGTNNNKSGSQRKDSSDSRHTVSSGLSIPSDLSEVS</sequence>
<evidence type="ECO:0000313" key="3">
    <source>
        <dbReference type="Proteomes" id="UP000297527"/>
    </source>
</evidence>
<proteinExistence type="predicted"/>
<comment type="caution">
    <text evidence="2">The sequence shown here is derived from an EMBL/GenBank/DDBJ whole genome shotgun (WGS) entry which is preliminary data.</text>
</comment>
<feature type="compositionally biased region" description="Polar residues" evidence="1">
    <location>
        <begin position="491"/>
        <end position="502"/>
    </location>
</feature>